<dbReference type="PROSITE" id="PS50977">
    <property type="entry name" value="HTH_TETR_2"/>
    <property type="match status" value="1"/>
</dbReference>
<dbReference type="Pfam" id="PF00440">
    <property type="entry name" value="TetR_N"/>
    <property type="match status" value="1"/>
</dbReference>
<dbReference type="AlphaFoldDB" id="A0A0D5NI11"/>
<dbReference type="InterPro" id="IPR001647">
    <property type="entry name" value="HTH_TetR"/>
</dbReference>
<evidence type="ECO:0000256" key="3">
    <source>
        <dbReference type="ARBA" id="ARBA00023163"/>
    </source>
</evidence>
<feature type="DNA-binding region" description="H-T-H motif" evidence="4">
    <location>
        <begin position="44"/>
        <end position="63"/>
    </location>
</feature>
<keyword evidence="1" id="KW-0805">Transcription regulation</keyword>
<dbReference type="InterPro" id="IPR050109">
    <property type="entry name" value="HTH-type_TetR-like_transc_reg"/>
</dbReference>
<dbReference type="GO" id="GO:0000976">
    <property type="term" value="F:transcription cis-regulatory region binding"/>
    <property type="evidence" value="ECO:0007669"/>
    <property type="project" value="TreeGrafter"/>
</dbReference>
<feature type="domain" description="HTH tetR-type" evidence="5">
    <location>
        <begin position="21"/>
        <end position="81"/>
    </location>
</feature>
<accession>A0A0D5NI11</accession>
<evidence type="ECO:0000256" key="2">
    <source>
        <dbReference type="ARBA" id="ARBA00023125"/>
    </source>
</evidence>
<dbReference type="KEGG" id="pbj:VN24_09275"/>
<dbReference type="PATRIC" id="fig|1126833.4.peg.2053"/>
<keyword evidence="3" id="KW-0804">Transcription</keyword>
<sequence length="220" mass="24816">MEFHRPAESAAETGRREQKDQEYRLRILDAVRRLIDRNGFDTVTMHHIAKEAAIGQGTLYRRYEHLGEIYSDLLRTSGVQFLDELEAFAGRNASSMLALDQVYEVIVRITGFMDENAELLSAISCRYAGKKSFLPSKLPLLVRMHNIFATLLSRASAQGETNEIDVTLISNCLLAALAPEQYFYHRKTLGYTKDRFLAGIRGLFIEGLKKETQASGGSHL</sequence>
<keyword evidence="2 4" id="KW-0238">DNA-binding</keyword>
<reference evidence="7" key="2">
    <citation type="submission" date="2015-03" db="EMBL/GenBank/DDBJ databases">
        <title>Genome sequence of Paenibacillus beijingensis strain DSM 24997T.</title>
        <authorList>
            <person name="Kwak Y."/>
            <person name="Shin J.-H."/>
        </authorList>
    </citation>
    <scope>NUCLEOTIDE SEQUENCE [LARGE SCALE GENOMIC DNA]</scope>
    <source>
        <strain evidence="7">DSM 24997</strain>
    </source>
</reference>
<evidence type="ECO:0000313" key="7">
    <source>
        <dbReference type="Proteomes" id="UP000032633"/>
    </source>
</evidence>
<gene>
    <name evidence="6" type="ORF">VN24_09275</name>
</gene>
<dbReference type="Gene3D" id="1.10.357.10">
    <property type="entry name" value="Tetracycline Repressor, domain 2"/>
    <property type="match status" value="1"/>
</dbReference>
<dbReference type="EMBL" id="CP011058">
    <property type="protein sequence ID" value="AJY74740.1"/>
    <property type="molecule type" value="Genomic_DNA"/>
</dbReference>
<dbReference type="SUPFAM" id="SSF46689">
    <property type="entry name" value="Homeodomain-like"/>
    <property type="match status" value="1"/>
</dbReference>
<dbReference type="STRING" id="1126833.VN24_09275"/>
<keyword evidence="7" id="KW-1185">Reference proteome</keyword>
<reference evidence="6 7" key="1">
    <citation type="journal article" date="2015" name="J. Biotechnol.">
        <title>Complete genome sequence of Paenibacillus beijingensis 7188(T) (=DSM 24997(T)), a novel rhizobacterium from jujube garden soil.</title>
        <authorList>
            <person name="Kwak Y."/>
            <person name="Shin J.H."/>
        </authorList>
    </citation>
    <scope>NUCLEOTIDE SEQUENCE [LARGE SCALE GENOMIC DNA]</scope>
    <source>
        <strain evidence="6 7">DSM 24997</strain>
    </source>
</reference>
<dbReference type="InterPro" id="IPR009057">
    <property type="entry name" value="Homeodomain-like_sf"/>
</dbReference>
<dbReference type="PANTHER" id="PTHR30055:SF234">
    <property type="entry name" value="HTH-TYPE TRANSCRIPTIONAL REGULATOR BETI"/>
    <property type="match status" value="1"/>
</dbReference>
<protein>
    <recommendedName>
        <fullName evidence="5">HTH tetR-type domain-containing protein</fullName>
    </recommendedName>
</protein>
<evidence type="ECO:0000256" key="4">
    <source>
        <dbReference type="PROSITE-ProRule" id="PRU00335"/>
    </source>
</evidence>
<dbReference type="Proteomes" id="UP000032633">
    <property type="component" value="Chromosome"/>
</dbReference>
<evidence type="ECO:0000313" key="6">
    <source>
        <dbReference type="EMBL" id="AJY74740.1"/>
    </source>
</evidence>
<dbReference type="HOGENOM" id="CLU_069356_17_2_9"/>
<proteinExistence type="predicted"/>
<name>A0A0D5NI11_9BACL</name>
<evidence type="ECO:0000259" key="5">
    <source>
        <dbReference type="PROSITE" id="PS50977"/>
    </source>
</evidence>
<dbReference type="OrthoDB" id="1679733at2"/>
<evidence type="ECO:0000256" key="1">
    <source>
        <dbReference type="ARBA" id="ARBA00023015"/>
    </source>
</evidence>
<dbReference type="PANTHER" id="PTHR30055">
    <property type="entry name" value="HTH-TYPE TRANSCRIPTIONAL REGULATOR RUTR"/>
    <property type="match status" value="1"/>
</dbReference>
<dbReference type="GO" id="GO:0003700">
    <property type="term" value="F:DNA-binding transcription factor activity"/>
    <property type="evidence" value="ECO:0007669"/>
    <property type="project" value="TreeGrafter"/>
</dbReference>
<organism evidence="6 7">
    <name type="scientific">Paenibacillus beijingensis</name>
    <dbReference type="NCBI Taxonomy" id="1126833"/>
    <lineage>
        <taxon>Bacteria</taxon>
        <taxon>Bacillati</taxon>
        <taxon>Bacillota</taxon>
        <taxon>Bacilli</taxon>
        <taxon>Bacillales</taxon>
        <taxon>Paenibacillaceae</taxon>
        <taxon>Paenibacillus</taxon>
    </lineage>
</organism>